<dbReference type="InterPro" id="IPR027417">
    <property type="entry name" value="P-loop_NTPase"/>
</dbReference>
<dbReference type="PANTHER" id="PTHR43788">
    <property type="entry name" value="DNA2/NAM7 HELICASE FAMILY MEMBER"/>
    <property type="match status" value="1"/>
</dbReference>
<evidence type="ECO:0008006" key="12">
    <source>
        <dbReference type="Google" id="ProtNLM"/>
    </source>
</evidence>
<evidence type="ECO:0000256" key="6">
    <source>
        <dbReference type="SAM" id="MobiDB-lite"/>
    </source>
</evidence>
<dbReference type="GO" id="GO:0005524">
    <property type="term" value="F:ATP binding"/>
    <property type="evidence" value="ECO:0007669"/>
    <property type="project" value="UniProtKB-KW"/>
</dbReference>
<keyword evidence="3" id="KW-0378">Hydrolase</keyword>
<evidence type="ECO:0000256" key="4">
    <source>
        <dbReference type="ARBA" id="ARBA00022806"/>
    </source>
</evidence>
<dbReference type="Pfam" id="PF13087">
    <property type="entry name" value="AAA_12"/>
    <property type="match status" value="1"/>
</dbReference>
<evidence type="ECO:0000256" key="5">
    <source>
        <dbReference type="ARBA" id="ARBA00022840"/>
    </source>
</evidence>
<keyword evidence="4" id="KW-0347">Helicase</keyword>
<dbReference type="Gene3D" id="3.40.50.300">
    <property type="entry name" value="P-loop containing nucleotide triphosphate hydrolases"/>
    <property type="match status" value="2"/>
</dbReference>
<keyword evidence="11" id="KW-1185">Reference proteome</keyword>
<organism evidence="10 11">
    <name type="scientific">Ancylostoma ceylanicum</name>
    <dbReference type="NCBI Taxonomy" id="53326"/>
    <lineage>
        <taxon>Eukaryota</taxon>
        <taxon>Metazoa</taxon>
        <taxon>Ecdysozoa</taxon>
        <taxon>Nematoda</taxon>
        <taxon>Chromadorea</taxon>
        <taxon>Rhabditida</taxon>
        <taxon>Rhabditina</taxon>
        <taxon>Rhabditomorpha</taxon>
        <taxon>Strongyloidea</taxon>
        <taxon>Ancylostomatidae</taxon>
        <taxon>Ancylostomatinae</taxon>
        <taxon>Ancylostoma</taxon>
    </lineage>
</organism>
<evidence type="ECO:0000259" key="7">
    <source>
        <dbReference type="Pfam" id="PF03732"/>
    </source>
</evidence>
<protein>
    <recommendedName>
        <fullName evidence="12">DNA2/NAM7 helicase-like C-terminal domain-containing protein</fullName>
    </recommendedName>
</protein>
<feature type="domain" description="Retrotransposon gag" evidence="7">
    <location>
        <begin position="37"/>
        <end position="121"/>
    </location>
</feature>
<feature type="region of interest" description="Disordered" evidence="6">
    <location>
        <begin position="511"/>
        <end position="548"/>
    </location>
</feature>
<keyword evidence="2" id="KW-0547">Nucleotide-binding</keyword>
<evidence type="ECO:0000256" key="1">
    <source>
        <dbReference type="ARBA" id="ARBA00007913"/>
    </source>
</evidence>
<dbReference type="InterPro" id="IPR005162">
    <property type="entry name" value="Retrotrans_gag_dom"/>
</dbReference>
<name>A0A016RVT7_9BILA</name>
<dbReference type="InterPro" id="IPR041677">
    <property type="entry name" value="DNA2/NAM7_AAA_11"/>
</dbReference>
<evidence type="ECO:0000259" key="9">
    <source>
        <dbReference type="Pfam" id="PF13087"/>
    </source>
</evidence>
<gene>
    <name evidence="10" type="primary">Acey_s0367.g21</name>
    <name evidence="10" type="ORF">Y032_0367g21</name>
</gene>
<keyword evidence="5" id="KW-0067">ATP-binding</keyword>
<evidence type="ECO:0000259" key="8">
    <source>
        <dbReference type="Pfam" id="PF13086"/>
    </source>
</evidence>
<accession>A0A016RVT7</accession>
<dbReference type="CDD" id="cd18808">
    <property type="entry name" value="SF1_C_Upf1"/>
    <property type="match status" value="1"/>
</dbReference>
<feature type="domain" description="DNA2/NAM7 helicase-like C-terminal" evidence="9">
    <location>
        <begin position="1333"/>
        <end position="1520"/>
    </location>
</feature>
<dbReference type="InterPro" id="IPR041679">
    <property type="entry name" value="DNA2/NAM7-like_C"/>
</dbReference>
<dbReference type="PANTHER" id="PTHR43788:SF16">
    <property type="entry name" value="HELICASE WITH ZINC FINGER 2"/>
    <property type="match status" value="1"/>
</dbReference>
<dbReference type="InterPro" id="IPR050534">
    <property type="entry name" value="Coronavir_polyprotein_1ab"/>
</dbReference>
<evidence type="ECO:0000313" key="11">
    <source>
        <dbReference type="Proteomes" id="UP000024635"/>
    </source>
</evidence>
<feature type="domain" description="DNA2/NAM7 helicase helicase" evidence="8">
    <location>
        <begin position="1081"/>
        <end position="1320"/>
    </location>
</feature>
<dbReference type="STRING" id="53326.A0A016RVT7"/>
<dbReference type="SUPFAM" id="SSF52540">
    <property type="entry name" value="P-loop containing nucleoside triphosphate hydrolases"/>
    <property type="match status" value="1"/>
</dbReference>
<comment type="caution">
    <text evidence="10">The sequence shown here is derived from an EMBL/GenBank/DDBJ whole genome shotgun (WGS) entry which is preliminary data.</text>
</comment>
<evidence type="ECO:0000256" key="3">
    <source>
        <dbReference type="ARBA" id="ARBA00022801"/>
    </source>
</evidence>
<comment type="similarity">
    <text evidence="1">Belongs to the DNA2/NAM7 helicase family.</text>
</comment>
<dbReference type="GO" id="GO:0043139">
    <property type="term" value="F:5'-3' DNA helicase activity"/>
    <property type="evidence" value="ECO:0007669"/>
    <property type="project" value="TreeGrafter"/>
</dbReference>
<dbReference type="Proteomes" id="UP000024635">
    <property type="component" value="Unassembled WGS sequence"/>
</dbReference>
<dbReference type="Pfam" id="PF13086">
    <property type="entry name" value="AAA_11"/>
    <property type="match status" value="1"/>
</dbReference>
<reference evidence="11" key="1">
    <citation type="journal article" date="2015" name="Nat. Genet.">
        <title>The genome and transcriptome of the zoonotic hookworm Ancylostoma ceylanicum identify infection-specific gene families.</title>
        <authorList>
            <person name="Schwarz E.M."/>
            <person name="Hu Y."/>
            <person name="Antoshechkin I."/>
            <person name="Miller M.M."/>
            <person name="Sternberg P.W."/>
            <person name="Aroian R.V."/>
        </authorList>
    </citation>
    <scope>NUCLEOTIDE SEQUENCE</scope>
    <source>
        <strain evidence="11">HY135</strain>
    </source>
</reference>
<feature type="compositionally biased region" description="Basic and acidic residues" evidence="6">
    <location>
        <begin position="511"/>
        <end position="521"/>
    </location>
</feature>
<dbReference type="EMBL" id="JARK01001703">
    <property type="protein sequence ID" value="EYB82064.1"/>
    <property type="molecule type" value="Genomic_DNA"/>
</dbReference>
<sequence length="1559" mass="174192">MLFRFGARLESWLRRFEDLVRMVNPPLPEQLKTNTLVGFLEGEARDLVDEMPDQDKNSYVKIVELLRSHFESPHFRSLARQQLSDCKQSQSESARDFAERIKKLVKKVTRGQSKNAQNERLLDEFLDRLKPTLRFHVKAANPATFDDAVVKAITYESLLADVANSISIVPATQPAVPAVNVLAPTREPLRIPRRNEPPRNDYRNREAKVYAYHGSSTIESSIGPLEGCQYKDGSCTTKSGAAIIWEPEKQESCRYVLVSPMKGTLVDKVWLSDSKEFALSFSLFDSRFLDCGHSLIVTDQGYAVELYHPVTRPKRQSDNSILQQVGLATTNQLAAQLLAVEDNMQNSLSTSFHHSILSLCKSVNSLSASLVAAVSANPTIAMRNVLQRSDIEAKFLGNNIVRTRACAALASSLFSLAMFNSSCYSKPSITVTLPDKSQWKTFIDPTTGILSNEANPVACSRDLFFEFPSNGSIVKFQPLTGVYEVIPPAEITEATEALASLVEQASLVHSEKQPEFQEQKSQKVAYQRQDTEWKRKTPGSSRETQQLRRHPWASLLGSRLAPVESAYYNTDLDASDFEQIPPSGYSGLVEGLFLESTGSIPRSIRSNVTILEAVGPTAIENFRQSNQYEGLEELRQTKKPLPTMPLKEQAVGDEKNAYVHGLVFDNDGTAPVLYRIKSLFGSGAKLESVHFEIPFPDRLDLQIITLDQFAINIKTEKRGIDITKLIVGEIIWVYSLAVTTRFASTKMQAPRLAATAAQLREPTVWRAARFALIHRELRPTLGFVLNIVNAKEYTFRICMQGHRQLVTVNRNRMENPADFPKIRANSFIVAPFRSRQLDYMIFACPPKQQNELMSYVADIPYLQSPPPAPAGIRNNSEEHQKLIESKLDKFDLFQSRPQEVLDFLEPLYSTACGAITAAIADSTDLATHYTIWTSPDLDSFPIKVQFRIPIKKKTGWAVGHTIRGAYEADFLDGQISNIQMGNGFLTVTAKLTTSSGVRLRTYLINSRNRRISVGTTLHTIDERANPVLKMLEGATLSTLLRTNTLGWTSARAMLAGDVEITGINTPERASITVNVDGIPVHLNDHQVSAVNMFNKNYPILVVDSACGAGKSLCTAVMAQEAVRKGEKILVAAVQNSALDVIGLKIAQQQSDQIRPVRYVNDLMANDPSNTSSFALQVLMENFHETHRHLLSDRLYNKFRNFSDSRREMREFMFSGIQRHVVTTEHKRLLLLEQAASEEVHILVRHFLKLYKPNVYLCTISAALNLTSKKGLWRRLGNSWKAVLLDESSMIPEAALISMLSRFQKARFTLIGDSKQLPPYIGVHDIPLAVEVSSRSVLDIACRRGNVPVCKVSTVYRPHVEMMRLNSDMFCEGKLICGTPPHMRRALLSRLTMPNPAIPVAFVDVPSESVKSVTGSHSNLVEANTVNVLVRLLITRGFVPEDILVICLYRDQKFLFQSLLQDTTVTVGTVDSAQGSERSVVILCTTRTSIERGSKATFFSDPKRLNVALSRAKDGMFVTGSIKCLQDVATWSTIIAWCKERNLVTDLHFFDSSVRPPLQP</sequence>
<dbReference type="Pfam" id="PF03732">
    <property type="entry name" value="Retrotrans_gag"/>
    <property type="match status" value="1"/>
</dbReference>
<proteinExistence type="inferred from homology"/>
<dbReference type="GO" id="GO:0016787">
    <property type="term" value="F:hydrolase activity"/>
    <property type="evidence" value="ECO:0007669"/>
    <property type="project" value="UniProtKB-KW"/>
</dbReference>
<dbReference type="InterPro" id="IPR047187">
    <property type="entry name" value="SF1_C_Upf1"/>
</dbReference>
<evidence type="ECO:0000256" key="2">
    <source>
        <dbReference type="ARBA" id="ARBA00022741"/>
    </source>
</evidence>
<dbReference type="OrthoDB" id="5813042at2759"/>
<evidence type="ECO:0000313" key="10">
    <source>
        <dbReference type="EMBL" id="EYB82064.1"/>
    </source>
</evidence>